<evidence type="ECO:0000313" key="1">
    <source>
        <dbReference type="EMBL" id="KDC47411.1"/>
    </source>
</evidence>
<dbReference type="AlphaFoldDB" id="A0ABD3Y301"/>
<reference evidence="1 2" key="1">
    <citation type="submission" date="2014-04" db="EMBL/GenBank/DDBJ databases">
        <title>Pseudoalteromonas galatheae sp. nov., isolated from a deep-sea polychaete near Canal Concepcion, Chile.</title>
        <authorList>
            <person name="Machado H.R."/>
            <person name="Gram L."/>
            <person name="Vynne N.G."/>
        </authorList>
    </citation>
    <scope>NUCLEOTIDE SEQUENCE [LARGE SCALE GENOMIC DNA]</scope>
    <source>
        <strain evidence="1 2">KMM216</strain>
    </source>
</reference>
<comment type="caution">
    <text evidence="1">The sequence shown here is derived from an EMBL/GenBank/DDBJ whole genome shotgun (WGS) entry which is preliminary data.</text>
</comment>
<dbReference type="Proteomes" id="UP000027154">
    <property type="component" value="Unassembled WGS sequence"/>
</dbReference>
<proteinExistence type="predicted"/>
<sequence length="78" mass="8869">MSTDKPKPGTPEFDEWLANKAKKWSEDLFSKDMPPELADLESGLIAGPKNIEDIMPEKTIAEDIAIEKDEKRNLKRVK</sequence>
<protein>
    <submittedName>
        <fullName evidence="1">Uncharacterized protein</fullName>
    </submittedName>
</protein>
<dbReference type="RefSeq" id="WP_008138954.1">
    <property type="nucleotide sequence ID" value="NZ_JBBMQV010000076.1"/>
</dbReference>
<accession>A0ABD3Y301</accession>
<name>A0ABD3Y301_9GAMM</name>
<dbReference type="EMBL" id="JJNZ01000138">
    <property type="protein sequence ID" value="KDC47411.1"/>
    <property type="molecule type" value="Genomic_DNA"/>
</dbReference>
<gene>
    <name evidence="1" type="ORF">DC53_21100</name>
</gene>
<organism evidence="1 2">
    <name type="scientific">Pseudoalteromonas fuliginea</name>
    <dbReference type="NCBI Taxonomy" id="1872678"/>
    <lineage>
        <taxon>Bacteria</taxon>
        <taxon>Pseudomonadati</taxon>
        <taxon>Pseudomonadota</taxon>
        <taxon>Gammaproteobacteria</taxon>
        <taxon>Alteromonadales</taxon>
        <taxon>Pseudoalteromonadaceae</taxon>
        <taxon>Pseudoalteromonas</taxon>
    </lineage>
</organism>
<evidence type="ECO:0000313" key="2">
    <source>
        <dbReference type="Proteomes" id="UP000027154"/>
    </source>
</evidence>